<keyword evidence="1" id="KW-1133">Transmembrane helix</keyword>
<dbReference type="Proteomes" id="UP000054396">
    <property type="component" value="Unassembled WGS sequence"/>
</dbReference>
<organism evidence="3 4">
    <name type="scientific">Pseudoponticoccus marisrubri</name>
    <dbReference type="NCBI Taxonomy" id="1685382"/>
    <lineage>
        <taxon>Bacteria</taxon>
        <taxon>Pseudomonadati</taxon>
        <taxon>Pseudomonadota</taxon>
        <taxon>Alphaproteobacteria</taxon>
        <taxon>Rhodobacterales</taxon>
        <taxon>Roseobacteraceae</taxon>
        <taxon>Pseudoponticoccus</taxon>
    </lineage>
</organism>
<dbReference type="OrthoDB" id="7873252at2"/>
<feature type="transmembrane region" description="Helical" evidence="1">
    <location>
        <begin position="74"/>
        <end position="101"/>
    </location>
</feature>
<accession>A0A0W7WE97</accession>
<keyword evidence="1" id="KW-0812">Transmembrane</keyword>
<feature type="domain" description="DUF1468" evidence="2">
    <location>
        <begin position="9"/>
        <end position="140"/>
    </location>
</feature>
<feature type="transmembrane region" description="Helical" evidence="1">
    <location>
        <begin position="35"/>
        <end position="53"/>
    </location>
</feature>
<protein>
    <recommendedName>
        <fullName evidence="2">DUF1468 domain-containing protein</fullName>
    </recommendedName>
</protein>
<sequence>MRQGTLDRILSLVLLATAAVFLLDSRNIAAAEARMFPLLILGLLAILALALFGRSFLAARQHAAERVIGDRGKFLTFVACTGLYAASVSQIGFFTASALYVPVAGHLLGLRKAWVNLTVTAGFLVATYLVFVVLFSRPLPVELIARFL</sequence>
<proteinExistence type="predicted"/>
<name>A0A0W7WE97_9RHOB</name>
<dbReference type="AlphaFoldDB" id="A0A0W7WE97"/>
<dbReference type="RefSeq" id="WP_058863993.1">
    <property type="nucleotide sequence ID" value="NZ_LPXO01000019.1"/>
</dbReference>
<comment type="caution">
    <text evidence="3">The sequence shown here is derived from an EMBL/GenBank/DDBJ whole genome shotgun (WGS) entry which is preliminary data.</text>
</comment>
<evidence type="ECO:0000313" key="3">
    <source>
        <dbReference type="EMBL" id="KUF08961.1"/>
    </source>
</evidence>
<dbReference type="InterPro" id="IPR009936">
    <property type="entry name" value="DUF1468"/>
</dbReference>
<gene>
    <name evidence="3" type="ORF">AVJ23_19930</name>
</gene>
<evidence type="ECO:0000313" key="4">
    <source>
        <dbReference type="Proteomes" id="UP000054396"/>
    </source>
</evidence>
<evidence type="ECO:0000256" key="1">
    <source>
        <dbReference type="SAM" id="Phobius"/>
    </source>
</evidence>
<keyword evidence="1" id="KW-0472">Membrane</keyword>
<dbReference type="EMBL" id="LPXO01000019">
    <property type="protein sequence ID" value="KUF08961.1"/>
    <property type="molecule type" value="Genomic_DNA"/>
</dbReference>
<keyword evidence="4" id="KW-1185">Reference proteome</keyword>
<feature type="transmembrane region" description="Helical" evidence="1">
    <location>
        <begin position="113"/>
        <end position="136"/>
    </location>
</feature>
<dbReference type="Pfam" id="PF07331">
    <property type="entry name" value="TctB"/>
    <property type="match status" value="1"/>
</dbReference>
<evidence type="ECO:0000259" key="2">
    <source>
        <dbReference type="Pfam" id="PF07331"/>
    </source>
</evidence>
<dbReference type="STRING" id="1685382.AVJ23_19930"/>
<reference evidence="3 4" key="1">
    <citation type="submission" date="2015-12" db="EMBL/GenBank/DDBJ databases">
        <authorList>
            <person name="Shamseldin A."/>
            <person name="Moawad H."/>
            <person name="Abd El-Rahim W.M."/>
            <person name="Sadowsky M.J."/>
        </authorList>
    </citation>
    <scope>NUCLEOTIDE SEQUENCE [LARGE SCALE GENOMIC DNA]</scope>
    <source>
        <strain evidence="3 4">SJ5A-1</strain>
    </source>
</reference>